<feature type="binding site" description="axial binding residue" evidence="12">
    <location>
        <position position="427"/>
    </location>
    <ligand>
        <name>heme</name>
        <dbReference type="ChEBI" id="CHEBI:30413"/>
    </ligand>
    <ligandPart>
        <name>Fe</name>
        <dbReference type="ChEBI" id="CHEBI:18248"/>
    </ligandPart>
</feature>
<dbReference type="Gene3D" id="1.10.630.10">
    <property type="entry name" value="Cytochrome P450"/>
    <property type="match status" value="1"/>
</dbReference>
<dbReference type="PROSITE" id="PS00086">
    <property type="entry name" value="CYTOCHROME_P450"/>
    <property type="match status" value="1"/>
</dbReference>
<dbReference type="GO" id="GO:0016705">
    <property type="term" value="F:oxidoreductase activity, acting on paired donors, with incorporation or reduction of molecular oxygen"/>
    <property type="evidence" value="ECO:0007669"/>
    <property type="project" value="InterPro"/>
</dbReference>
<evidence type="ECO:0000256" key="2">
    <source>
        <dbReference type="ARBA" id="ARBA00004370"/>
    </source>
</evidence>
<dbReference type="GO" id="GO:0005506">
    <property type="term" value="F:iron ion binding"/>
    <property type="evidence" value="ECO:0007669"/>
    <property type="project" value="InterPro"/>
</dbReference>
<keyword evidence="15" id="KW-1185">Reference proteome</keyword>
<keyword evidence="8 13" id="KW-0503">Monooxygenase</keyword>
<comment type="catalytic activity">
    <reaction evidence="11">
        <text>all-trans-retinoate + reduced [NADPH--hemoprotein reductase] + O2 = all-trans-4-hydroxyretinoate + oxidized [NADPH--hemoprotein reductase] + H2O + H(+)</text>
        <dbReference type="Rhea" id="RHEA:51984"/>
        <dbReference type="Rhea" id="RHEA-COMP:11964"/>
        <dbReference type="Rhea" id="RHEA-COMP:11965"/>
        <dbReference type="ChEBI" id="CHEBI:15377"/>
        <dbReference type="ChEBI" id="CHEBI:15378"/>
        <dbReference type="ChEBI" id="CHEBI:15379"/>
        <dbReference type="ChEBI" id="CHEBI:35291"/>
        <dbReference type="ChEBI" id="CHEBI:57618"/>
        <dbReference type="ChEBI" id="CHEBI:58210"/>
        <dbReference type="ChEBI" id="CHEBI:134178"/>
    </reaction>
    <physiologicalReaction direction="left-to-right" evidence="11">
        <dbReference type="Rhea" id="RHEA:51985"/>
    </physiologicalReaction>
</comment>
<evidence type="ECO:0000256" key="8">
    <source>
        <dbReference type="ARBA" id="ARBA00023033"/>
    </source>
</evidence>
<reference evidence="14" key="3">
    <citation type="submission" date="2025-09" db="UniProtKB">
        <authorList>
            <consortium name="Ensembl"/>
        </authorList>
    </citation>
    <scope>IDENTIFICATION</scope>
</reference>
<dbReference type="InterPro" id="IPR017972">
    <property type="entry name" value="Cyt_P450_CS"/>
</dbReference>
<dbReference type="PANTHER" id="PTHR24286">
    <property type="entry name" value="CYTOCHROME P450 26"/>
    <property type="match status" value="1"/>
</dbReference>
<dbReference type="GO" id="GO:0004497">
    <property type="term" value="F:monooxygenase activity"/>
    <property type="evidence" value="ECO:0007669"/>
    <property type="project" value="UniProtKB-KW"/>
</dbReference>
<evidence type="ECO:0000256" key="7">
    <source>
        <dbReference type="ARBA" id="ARBA00023004"/>
    </source>
</evidence>
<dbReference type="InterPro" id="IPR002401">
    <property type="entry name" value="Cyt_P450_E_grp-I"/>
</dbReference>
<dbReference type="PRINTS" id="PR00463">
    <property type="entry name" value="EP450I"/>
</dbReference>
<evidence type="ECO:0000256" key="6">
    <source>
        <dbReference type="ARBA" id="ARBA00023002"/>
    </source>
</evidence>
<evidence type="ECO:0000256" key="11">
    <source>
        <dbReference type="ARBA" id="ARBA00048965"/>
    </source>
</evidence>
<dbReference type="GO" id="GO:0016020">
    <property type="term" value="C:membrane"/>
    <property type="evidence" value="ECO:0007669"/>
    <property type="project" value="UniProtKB-SubCell"/>
</dbReference>
<proteinExistence type="inferred from homology"/>
<protein>
    <submittedName>
        <fullName evidence="14">Cytochrome P450 family 26 subfamily C member 1</fullName>
    </submittedName>
</protein>
<comment type="subcellular location">
    <subcellularLocation>
        <location evidence="2">Membrane</location>
    </subcellularLocation>
</comment>
<evidence type="ECO:0000256" key="1">
    <source>
        <dbReference type="ARBA" id="ARBA00001971"/>
    </source>
</evidence>
<reference evidence="14 15" key="1">
    <citation type="journal article" date="2010" name="Nature">
        <title>The sequence and de novo assembly of the giant panda genome.</title>
        <authorList>
            <person name="Li R."/>
            <person name="Fan W."/>
            <person name="Tian G."/>
            <person name="Zhu H."/>
            <person name="He L."/>
            <person name="Cai J."/>
            <person name="Huang Q."/>
            <person name="Cai Q."/>
            <person name="Li B."/>
            <person name="Bai Y."/>
            <person name="Zhang Z."/>
            <person name="Zhang Y."/>
            <person name="Wang W."/>
            <person name="Li J."/>
            <person name="Wei F."/>
            <person name="Li H."/>
            <person name="Jian M."/>
            <person name="Li J."/>
            <person name="Zhang Z."/>
            <person name="Nielsen R."/>
            <person name="Li D."/>
            <person name="Gu W."/>
            <person name="Yang Z."/>
            <person name="Xuan Z."/>
            <person name="Ryder O.A."/>
            <person name="Leung F.C."/>
            <person name="Zhou Y."/>
            <person name="Cao J."/>
            <person name="Sun X."/>
            <person name="Fu Y."/>
            <person name="Fang X."/>
            <person name="Guo X."/>
            <person name="Wang B."/>
            <person name="Hou R."/>
            <person name="Shen F."/>
            <person name="Mu B."/>
            <person name="Ni P."/>
            <person name="Lin R."/>
            <person name="Qian W."/>
            <person name="Wang G."/>
            <person name="Yu C."/>
            <person name="Nie W."/>
            <person name="Wang J."/>
            <person name="Wu Z."/>
            <person name="Liang H."/>
            <person name="Min J."/>
            <person name="Wu Q."/>
            <person name="Cheng S."/>
            <person name="Ruan J."/>
            <person name="Wang M."/>
            <person name="Shi Z."/>
            <person name="Wen M."/>
            <person name="Liu B."/>
            <person name="Ren X."/>
            <person name="Zheng H."/>
            <person name="Dong D."/>
            <person name="Cook K."/>
            <person name="Shan G."/>
            <person name="Zhang H."/>
            <person name="Kosiol C."/>
            <person name="Xie X."/>
            <person name="Lu Z."/>
            <person name="Zheng H."/>
            <person name="Li Y."/>
            <person name="Steiner C.C."/>
            <person name="Lam T.T."/>
            <person name="Lin S."/>
            <person name="Zhang Q."/>
            <person name="Li G."/>
            <person name="Tian J."/>
            <person name="Gong T."/>
            <person name="Liu H."/>
            <person name="Zhang D."/>
            <person name="Fang L."/>
            <person name="Ye C."/>
            <person name="Zhang J."/>
            <person name="Hu W."/>
            <person name="Xu A."/>
            <person name="Ren Y."/>
            <person name="Zhang G."/>
            <person name="Bruford M.W."/>
            <person name="Li Q."/>
            <person name="Ma L."/>
            <person name="Guo Y."/>
            <person name="An N."/>
            <person name="Hu Y."/>
            <person name="Zheng Y."/>
            <person name="Shi Y."/>
            <person name="Li Z."/>
            <person name="Liu Q."/>
            <person name="Chen Y."/>
            <person name="Zhao J."/>
            <person name="Qu N."/>
            <person name="Zhao S."/>
            <person name="Tian F."/>
            <person name="Wang X."/>
            <person name="Wang H."/>
            <person name="Xu L."/>
            <person name="Liu X."/>
            <person name="Vinar T."/>
            <person name="Wang Y."/>
            <person name="Lam T.W."/>
            <person name="Yiu S.M."/>
            <person name="Liu S."/>
            <person name="Zhang H."/>
            <person name="Li D."/>
            <person name="Huang Y."/>
            <person name="Wang X."/>
            <person name="Yang G."/>
            <person name="Jiang Z."/>
            <person name="Wang J."/>
            <person name="Qin N."/>
            <person name="Li L."/>
            <person name="Li J."/>
            <person name="Bolund L."/>
            <person name="Kristiansen K."/>
            <person name="Wong G.K."/>
            <person name="Olson M."/>
            <person name="Zhang X."/>
            <person name="Li S."/>
            <person name="Yang H."/>
            <person name="Wang J."/>
            <person name="Wang J."/>
        </authorList>
    </citation>
    <scope>NUCLEOTIDE SEQUENCE [LARGE SCALE GENOMIC DNA]</scope>
</reference>
<accession>A0A7N5KLB4</accession>
<evidence type="ECO:0000256" key="9">
    <source>
        <dbReference type="ARBA" id="ARBA00023098"/>
    </source>
</evidence>
<dbReference type="AlphaFoldDB" id="A0A7N5KLB4"/>
<gene>
    <name evidence="14" type="primary">CYP26C1</name>
</gene>
<evidence type="ECO:0000256" key="10">
    <source>
        <dbReference type="ARBA" id="ARBA00023136"/>
    </source>
</evidence>
<dbReference type="SUPFAM" id="SSF48264">
    <property type="entry name" value="Cytochrome P450"/>
    <property type="match status" value="1"/>
</dbReference>
<evidence type="ECO:0000313" key="15">
    <source>
        <dbReference type="Proteomes" id="UP000008912"/>
    </source>
</evidence>
<dbReference type="InterPro" id="IPR036396">
    <property type="entry name" value="Cyt_P450_sf"/>
</dbReference>
<evidence type="ECO:0000256" key="13">
    <source>
        <dbReference type="RuleBase" id="RU000461"/>
    </source>
</evidence>
<reference evidence="14" key="2">
    <citation type="submission" date="2025-08" db="UniProtKB">
        <authorList>
            <consortium name="Ensembl"/>
        </authorList>
    </citation>
    <scope>IDENTIFICATION</scope>
</reference>
<evidence type="ECO:0000256" key="5">
    <source>
        <dbReference type="ARBA" id="ARBA00022723"/>
    </source>
</evidence>
<dbReference type="GO" id="GO:0016125">
    <property type="term" value="P:sterol metabolic process"/>
    <property type="evidence" value="ECO:0007669"/>
    <property type="project" value="TreeGrafter"/>
</dbReference>
<keyword evidence="5 12" id="KW-0479">Metal-binding</keyword>
<comment type="similarity">
    <text evidence="3 13">Belongs to the cytochrome P450 family.</text>
</comment>
<keyword evidence="4 12" id="KW-0349">Heme</keyword>
<dbReference type="Proteomes" id="UP000008912">
    <property type="component" value="Unassembled WGS sequence"/>
</dbReference>
<keyword evidence="6 13" id="KW-0560">Oxidoreductase</keyword>
<dbReference type="GeneTree" id="ENSGT00800000124060"/>
<evidence type="ECO:0000256" key="4">
    <source>
        <dbReference type="ARBA" id="ARBA00022617"/>
    </source>
</evidence>
<evidence type="ECO:0000256" key="12">
    <source>
        <dbReference type="PIRSR" id="PIRSR602401-1"/>
    </source>
</evidence>
<dbReference type="InterPro" id="IPR001128">
    <property type="entry name" value="Cyt_P450"/>
</dbReference>
<dbReference type="PANTHER" id="PTHR24286:SF100">
    <property type="entry name" value="CYTOCHROME P450 26C1"/>
    <property type="match status" value="1"/>
</dbReference>
<keyword evidence="7 12" id="KW-0408">Iron</keyword>
<evidence type="ECO:0000313" key="14">
    <source>
        <dbReference type="Ensembl" id="ENSAMEP00000042032.1"/>
    </source>
</evidence>
<keyword evidence="10" id="KW-0472">Membrane</keyword>
<dbReference type="GO" id="GO:0020037">
    <property type="term" value="F:heme binding"/>
    <property type="evidence" value="ECO:0007669"/>
    <property type="project" value="InterPro"/>
</dbReference>
<comment type="cofactor">
    <cofactor evidence="1 12">
        <name>heme</name>
        <dbReference type="ChEBI" id="CHEBI:30413"/>
    </cofactor>
</comment>
<dbReference type="Pfam" id="PF00067">
    <property type="entry name" value="p450"/>
    <property type="match status" value="2"/>
</dbReference>
<sequence length="490" mass="53963">MLPWGLSCLSVLGAAGTALLGAGLLLSLAQHLWTLRWTLSRDRASALPLPKGSMGWPFFGETLHWLVQGSRFHSSRRERYGTVFKTHLLGRPVIRVSGAENVRTILLGEHRLVRSQWPQSAHILLGSHTLLGAVGEPHRQRRKVLARVFSRGALQRFVPRLQGALRREVRSWCAARGPVAVYQAAKALTFRMAARILLGLRLDEVECAELARTFEQFVENLFSLPLDVPFSGLRKGIRARDQLHRHLEDAIAEKLREDKAAEPGDALDMIIQSTRELGQELSVQELKETAVELLFAAFLTTASASTSLVLLLLQHPAAVAKIRQELAAHGLGRACVFSLRSHSSPEKKLRLEPPHSQAGLLTSPQGYQIPKGWSVMYSIRDTHETAAVYRSPPEGFDPERFGAAGEDAPGASRRFHYVPFGGGARSCLGQELAQAVLQLLAVELVRTARWELATPAFPAMQTVPVVHPADGLRLLFHPLAPSAARDGLRL</sequence>
<dbReference type="FunFam" id="1.10.630.10:FF:000009">
    <property type="entry name" value="Cytochrome P450 26B1 isoform 1"/>
    <property type="match status" value="1"/>
</dbReference>
<evidence type="ECO:0000256" key="3">
    <source>
        <dbReference type="ARBA" id="ARBA00010617"/>
    </source>
</evidence>
<dbReference type="Ensembl" id="ENSAMET00000045193.1">
    <property type="protein sequence ID" value="ENSAMEP00000042032.1"/>
    <property type="gene ID" value="ENSAMEG00000030711.1"/>
</dbReference>
<organism evidence="14 15">
    <name type="scientific">Ailuropoda melanoleuca</name>
    <name type="common">Giant panda</name>
    <dbReference type="NCBI Taxonomy" id="9646"/>
    <lineage>
        <taxon>Eukaryota</taxon>
        <taxon>Metazoa</taxon>
        <taxon>Chordata</taxon>
        <taxon>Craniata</taxon>
        <taxon>Vertebrata</taxon>
        <taxon>Euteleostomi</taxon>
        <taxon>Mammalia</taxon>
        <taxon>Eutheria</taxon>
        <taxon>Laurasiatheria</taxon>
        <taxon>Carnivora</taxon>
        <taxon>Caniformia</taxon>
        <taxon>Ursidae</taxon>
        <taxon>Ailuropoda</taxon>
    </lineage>
</organism>
<name>A0A7N5KLB4_AILME</name>
<keyword evidence="9" id="KW-0443">Lipid metabolism</keyword>